<keyword evidence="6 11" id="KW-0547">Nucleotide-binding</keyword>
<dbReference type="AlphaFoldDB" id="A0A5E4T2A4"/>
<evidence type="ECO:0000256" key="1">
    <source>
        <dbReference type="ARBA" id="ARBA00022490"/>
    </source>
</evidence>
<evidence type="ECO:0000256" key="11">
    <source>
        <dbReference type="HAMAP-Rule" id="MF_01497"/>
    </source>
</evidence>
<keyword evidence="5 11" id="KW-0479">Metal-binding</keyword>
<dbReference type="GO" id="GO:0106310">
    <property type="term" value="F:protein serine kinase activity"/>
    <property type="evidence" value="ECO:0007669"/>
    <property type="project" value="RHEA"/>
</dbReference>
<evidence type="ECO:0000256" key="4">
    <source>
        <dbReference type="ARBA" id="ARBA00022679"/>
    </source>
</evidence>
<comment type="subunit">
    <text evidence="11">Monomer.</text>
</comment>
<dbReference type="Proteomes" id="UP000414233">
    <property type="component" value="Unassembled WGS sequence"/>
</dbReference>
<evidence type="ECO:0000313" key="13">
    <source>
        <dbReference type="EMBL" id="VVD82230.1"/>
    </source>
</evidence>
<keyword evidence="4 11" id="KW-0808">Transferase</keyword>
<dbReference type="PANTHER" id="PTHR39573">
    <property type="entry name" value="STRESS RESPONSE KINASE A"/>
    <property type="match status" value="1"/>
</dbReference>
<dbReference type="NCBIfam" id="NF008738">
    <property type="entry name" value="PRK11768.1"/>
    <property type="match status" value="1"/>
</dbReference>
<dbReference type="InterPro" id="IPR032882">
    <property type="entry name" value="SrkA/RdoA"/>
</dbReference>
<keyword evidence="10 11" id="KW-0346">Stress response</keyword>
<dbReference type="InterPro" id="IPR002575">
    <property type="entry name" value="Aminoglycoside_PTrfase"/>
</dbReference>
<evidence type="ECO:0000313" key="14">
    <source>
        <dbReference type="Proteomes" id="UP000414233"/>
    </source>
</evidence>
<feature type="binding site" evidence="11">
    <location>
        <position position="224"/>
    </location>
    <ligand>
        <name>Mg(2+)</name>
        <dbReference type="ChEBI" id="CHEBI:18420"/>
    </ligand>
</feature>
<dbReference type="Gene3D" id="1.10.510.10">
    <property type="entry name" value="Transferase(Phosphotransferase) domain 1"/>
    <property type="match status" value="1"/>
</dbReference>
<feature type="active site" evidence="11">
    <location>
        <position position="224"/>
    </location>
</feature>
<accession>A0A5E4T2A4</accession>
<dbReference type="PANTHER" id="PTHR39573:SF1">
    <property type="entry name" value="STRESS RESPONSE KINASE A"/>
    <property type="match status" value="1"/>
</dbReference>
<comment type="catalytic activity">
    <reaction evidence="11">
        <text>L-seryl-[protein] + ATP = O-phospho-L-seryl-[protein] + ADP + H(+)</text>
        <dbReference type="Rhea" id="RHEA:17989"/>
        <dbReference type="Rhea" id="RHEA-COMP:9863"/>
        <dbReference type="Rhea" id="RHEA-COMP:11604"/>
        <dbReference type="ChEBI" id="CHEBI:15378"/>
        <dbReference type="ChEBI" id="CHEBI:29999"/>
        <dbReference type="ChEBI" id="CHEBI:30616"/>
        <dbReference type="ChEBI" id="CHEBI:83421"/>
        <dbReference type="ChEBI" id="CHEBI:456216"/>
        <dbReference type="EC" id="2.7.11.1"/>
    </reaction>
</comment>
<dbReference type="InterPro" id="IPR011009">
    <property type="entry name" value="Kinase-like_dom_sf"/>
</dbReference>
<dbReference type="SUPFAM" id="SSF56112">
    <property type="entry name" value="Protein kinase-like (PK-like)"/>
    <property type="match status" value="1"/>
</dbReference>
<dbReference type="HAMAP" id="MF_01497">
    <property type="entry name" value="SrkA_kinase"/>
    <property type="match status" value="1"/>
</dbReference>
<feature type="active site" description="Proton acceptor" evidence="11">
    <location>
        <position position="207"/>
    </location>
</feature>
<feature type="site" description="ATP" evidence="11">
    <location>
        <position position="40"/>
    </location>
</feature>
<name>A0A5E4T2A4_9BURK</name>
<comment type="function">
    <text evidence="11">A protein kinase that phosphorylates Ser and Thr residues. Probably acts to suppress the effects of stress linked to accumulation of reactive oxygen species. Probably involved in the extracytoplasmic stress response.</text>
</comment>
<comment type="subcellular location">
    <subcellularLocation>
        <location evidence="11">Cytoplasm</location>
    </subcellularLocation>
</comment>
<comment type="cofactor">
    <cofactor evidence="11">
        <name>Mg(2+)</name>
        <dbReference type="ChEBI" id="CHEBI:18420"/>
    </cofactor>
</comment>
<evidence type="ECO:0000256" key="10">
    <source>
        <dbReference type="ARBA" id="ARBA00023016"/>
    </source>
</evidence>
<keyword evidence="1 11" id="KW-0963">Cytoplasm</keyword>
<reference evidence="13 14" key="1">
    <citation type="submission" date="2019-08" db="EMBL/GenBank/DDBJ databases">
        <authorList>
            <person name="Peeters C."/>
        </authorList>
    </citation>
    <scope>NUCLEOTIDE SEQUENCE [LARGE SCALE GENOMIC DNA]</scope>
    <source>
        <strain evidence="13 14">LMG 30175</strain>
    </source>
</reference>
<comment type="catalytic activity">
    <reaction evidence="11">
        <text>L-threonyl-[protein] + ATP = O-phospho-L-threonyl-[protein] + ADP + H(+)</text>
        <dbReference type="Rhea" id="RHEA:46608"/>
        <dbReference type="Rhea" id="RHEA-COMP:11060"/>
        <dbReference type="Rhea" id="RHEA-COMP:11605"/>
        <dbReference type="ChEBI" id="CHEBI:15378"/>
        <dbReference type="ChEBI" id="CHEBI:30013"/>
        <dbReference type="ChEBI" id="CHEBI:30616"/>
        <dbReference type="ChEBI" id="CHEBI:61977"/>
        <dbReference type="ChEBI" id="CHEBI:456216"/>
        <dbReference type="EC" id="2.7.11.1"/>
    </reaction>
</comment>
<dbReference type="GO" id="GO:0000287">
    <property type="term" value="F:magnesium ion binding"/>
    <property type="evidence" value="ECO:0007669"/>
    <property type="project" value="UniProtKB-UniRule"/>
</dbReference>
<evidence type="ECO:0000259" key="12">
    <source>
        <dbReference type="Pfam" id="PF01636"/>
    </source>
</evidence>
<keyword evidence="2 11" id="KW-0723">Serine/threonine-protein kinase</keyword>
<dbReference type="Gene3D" id="3.30.200.70">
    <property type="match status" value="1"/>
</dbReference>
<evidence type="ECO:0000256" key="7">
    <source>
        <dbReference type="ARBA" id="ARBA00022777"/>
    </source>
</evidence>
<keyword evidence="9 11" id="KW-0460">Magnesium</keyword>
<dbReference type="Gene3D" id="1.20.1270.170">
    <property type="match status" value="1"/>
</dbReference>
<dbReference type="EMBL" id="CABPRZ010000003">
    <property type="protein sequence ID" value="VVD82230.1"/>
    <property type="molecule type" value="Genomic_DNA"/>
</dbReference>
<evidence type="ECO:0000256" key="5">
    <source>
        <dbReference type="ARBA" id="ARBA00022723"/>
    </source>
</evidence>
<evidence type="ECO:0000256" key="6">
    <source>
        <dbReference type="ARBA" id="ARBA00022741"/>
    </source>
</evidence>
<proteinExistence type="inferred from homology"/>
<evidence type="ECO:0000256" key="8">
    <source>
        <dbReference type="ARBA" id="ARBA00022840"/>
    </source>
</evidence>
<keyword evidence="14" id="KW-1185">Reference proteome</keyword>
<comment type="similarity">
    <text evidence="11">Belongs to the SrkA/RdoA protein kinase family.</text>
</comment>
<feature type="domain" description="Aminoglycoside phosphotransferase" evidence="12">
    <location>
        <begin position="39"/>
        <end position="269"/>
    </location>
</feature>
<keyword evidence="8 11" id="KW-0067">ATP-binding</keyword>
<dbReference type="EC" id="2.7.11.1" evidence="11"/>
<dbReference type="GO" id="GO:0004674">
    <property type="term" value="F:protein serine/threonine kinase activity"/>
    <property type="evidence" value="ECO:0007669"/>
    <property type="project" value="UniProtKB-UniRule"/>
</dbReference>
<keyword evidence="7 11" id="KW-0418">Kinase</keyword>
<evidence type="ECO:0000256" key="9">
    <source>
        <dbReference type="ARBA" id="ARBA00022842"/>
    </source>
</evidence>
<dbReference type="Pfam" id="PF01636">
    <property type="entry name" value="APH"/>
    <property type="match status" value="1"/>
</dbReference>
<feature type="binding site" evidence="11">
    <location>
        <position position="212"/>
    </location>
    <ligand>
        <name>Mg(2+)</name>
        <dbReference type="ChEBI" id="CHEBI:18420"/>
    </ligand>
</feature>
<organism evidence="13 14">
    <name type="scientific">Pandoraea terrae</name>
    <dbReference type="NCBI Taxonomy" id="1537710"/>
    <lineage>
        <taxon>Bacteria</taxon>
        <taxon>Pseudomonadati</taxon>
        <taxon>Pseudomonadota</taxon>
        <taxon>Betaproteobacteria</taxon>
        <taxon>Burkholderiales</taxon>
        <taxon>Burkholderiaceae</taxon>
        <taxon>Pandoraea</taxon>
    </lineage>
</organism>
<evidence type="ECO:0000256" key="2">
    <source>
        <dbReference type="ARBA" id="ARBA00022527"/>
    </source>
</evidence>
<evidence type="ECO:0000256" key="3">
    <source>
        <dbReference type="ARBA" id="ARBA00022553"/>
    </source>
</evidence>
<dbReference type="GO" id="GO:0005737">
    <property type="term" value="C:cytoplasm"/>
    <property type="evidence" value="ECO:0007669"/>
    <property type="project" value="UniProtKB-SubCell"/>
</dbReference>
<keyword evidence="3 11" id="KW-0597">Phosphoprotein</keyword>
<dbReference type="GO" id="GO:0005524">
    <property type="term" value="F:ATP binding"/>
    <property type="evidence" value="ECO:0007669"/>
    <property type="project" value="UniProtKB-UniRule"/>
</dbReference>
<gene>
    <name evidence="11" type="primary">srkA</name>
    <name evidence="13" type="ORF">PTE30175_01124</name>
</gene>
<protein>
    <recommendedName>
        <fullName evidence="11">Stress response kinase A</fullName>
        <ecNumber evidence="11">2.7.11.1</ecNumber>
    </recommendedName>
    <alternativeName>
        <fullName evidence="11">Serine/threonine-protein kinase SrkA</fullName>
    </alternativeName>
</protein>
<sequence length="332" mass="37456">MHSDLPAGVHPFTALLPEVVLDAVESLGVYSDGRLLALNSYENRVYQVGLEDGGPVVVKFYRPGRWSVDAILEEHAFTQSLAELEIPVVAPSVMGGKTLHQHGIFHFAVFPRRGGRAPELQDPETLTWLGRFLGRIHAVGASAPFRSRITLDRQTYGVAPSDYLWTHDFIPADLRPAWRSVIDLALGGVARAFERAGDVATIRLHGDCHGGNVLWTDDGPHFVDFDDTCMGPAVQDLWMLLSGSRAEMTGQLCDVLDGYQDFADFDPRELHLVEALRTLRLIHYSGWLARRWDDPAFPVAFPWFNTQRYWQDRILEMREQIALMDEPPLVWR</sequence>